<comment type="caution">
    <text evidence="1">The sequence shown here is derived from an EMBL/GenBank/DDBJ whole genome shotgun (WGS) entry which is preliminary data.</text>
</comment>
<gene>
    <name evidence="1" type="ORF">F8566_30095</name>
</gene>
<name>A0A6H9YN56_9ACTN</name>
<dbReference type="Proteomes" id="UP000468735">
    <property type="component" value="Unassembled WGS sequence"/>
</dbReference>
<dbReference type="OrthoDB" id="3427887at2"/>
<reference evidence="1 2" key="1">
    <citation type="submission" date="2019-09" db="EMBL/GenBank/DDBJ databases">
        <title>Actinomadura physcomitrii sp. nov., a novel actinomycete isolated from moss [Physcomitrium sphaericum (Ludw) Fuernr].</title>
        <authorList>
            <person name="Zhuang X."/>
            <person name="Liu C."/>
        </authorList>
    </citation>
    <scope>NUCLEOTIDE SEQUENCE [LARGE SCALE GENOMIC DNA]</scope>
    <source>
        <strain evidence="1 2">HMC1</strain>
    </source>
</reference>
<dbReference type="RefSeq" id="WP_151565213.1">
    <property type="nucleotide sequence ID" value="NZ_WBMT01000015.1"/>
</dbReference>
<evidence type="ECO:0000313" key="2">
    <source>
        <dbReference type="Proteomes" id="UP000468735"/>
    </source>
</evidence>
<organism evidence="1 2">
    <name type="scientific">Actinomadura rudentiformis</name>
    <dbReference type="NCBI Taxonomy" id="359158"/>
    <lineage>
        <taxon>Bacteria</taxon>
        <taxon>Bacillati</taxon>
        <taxon>Actinomycetota</taxon>
        <taxon>Actinomycetes</taxon>
        <taxon>Streptosporangiales</taxon>
        <taxon>Thermomonosporaceae</taxon>
        <taxon>Actinomadura</taxon>
    </lineage>
</organism>
<evidence type="ECO:0000313" key="1">
    <source>
        <dbReference type="EMBL" id="KAB2344845.1"/>
    </source>
</evidence>
<dbReference type="EMBL" id="WBMT01000015">
    <property type="protein sequence ID" value="KAB2344845.1"/>
    <property type="molecule type" value="Genomic_DNA"/>
</dbReference>
<dbReference type="AlphaFoldDB" id="A0A6H9YN56"/>
<proteinExistence type="predicted"/>
<protein>
    <submittedName>
        <fullName evidence="1">Uncharacterized protein</fullName>
    </submittedName>
</protein>
<accession>A0A6H9YN56</accession>
<sequence length="131" mass="14401">MTTDAQHHPTQTMTTPQGGQVEIDVLLVPVITELWRLGYATLRSCQNGGESTLAGTTGAPKADIQRLAAYNQGKAWVTIREEDGPRLLAAVDALNPDFEWRSHQARTPGWVSITIPTDRLDDAAVLLRQLR</sequence>
<keyword evidence="2" id="KW-1185">Reference proteome</keyword>